<evidence type="ECO:0000313" key="15">
    <source>
        <dbReference type="EMBL" id="KAH7300853.1"/>
    </source>
</evidence>
<evidence type="ECO:0000259" key="12">
    <source>
        <dbReference type="PROSITE" id="PS50968"/>
    </source>
</evidence>
<dbReference type="SUPFAM" id="SSF51246">
    <property type="entry name" value="Rudiment single hybrid motif"/>
    <property type="match status" value="1"/>
</dbReference>
<evidence type="ECO:0000313" key="16">
    <source>
        <dbReference type="Proteomes" id="UP000825935"/>
    </source>
</evidence>
<evidence type="ECO:0000256" key="3">
    <source>
        <dbReference type="ARBA" id="ARBA00005023"/>
    </source>
</evidence>
<protein>
    <recommendedName>
        <fullName evidence="17">Methylcrotonoyl-CoA carboxylase subunit alpha, mitochondrial</fullName>
    </recommendedName>
</protein>
<evidence type="ECO:0000256" key="9">
    <source>
        <dbReference type="ARBA" id="ARBA00023267"/>
    </source>
</evidence>
<evidence type="ECO:0000256" key="4">
    <source>
        <dbReference type="ARBA" id="ARBA00022598"/>
    </source>
</evidence>
<dbReference type="InterPro" id="IPR005481">
    <property type="entry name" value="BC-like_N"/>
</dbReference>
<evidence type="ECO:0000256" key="1">
    <source>
        <dbReference type="ARBA" id="ARBA00001953"/>
    </source>
</evidence>
<dbReference type="InterPro" id="IPR005482">
    <property type="entry name" value="Biotin_COase_C"/>
</dbReference>
<proteinExistence type="predicted"/>
<dbReference type="GO" id="GO:0005759">
    <property type="term" value="C:mitochondrial matrix"/>
    <property type="evidence" value="ECO:0007669"/>
    <property type="project" value="UniProtKB-SubCell"/>
</dbReference>
<sequence length="746" mass="82115">MFLWRRQTLLVDSRKLWKALHGHGYGTSFFPERSSRDYSTSCMVTSNPISKILVANRGEIACRIIKTARKLGVPCVAVYSEADKNSMHVAMADEAVCIGPPLAASSYLNAAAIIDASVRVQADAVHPGYGFLSENAHFAELCKQNGITFIGPPTNAIKAMGDKSESKALMSAAGVPVVPGYHGEEQSASFLKLQADSIGYPVIIKATQGGGGKGMKIVSKSEDFVENLCSAQREALTSFGDQRVLVEKYILEPRHIEVQIFGDQHGNVMHLFERDCSVQRRHQKIIEEAPAPNITKSFREEIGQAAVNAAKAVGYFSAGTVEFIVDSVTKEFFFMEMNTRLQVEHPITEMITKQDLVEWQIRVASGEPLPCSQSDLSISGHSFEARIYAENVESGFLPAAGVLHHFQPPDASSTVRVETGVHQGDVVSIFYDPMIAKLVVWGHDRSAALLKLHNCLSKFQIAGLPTNIEFLKSLSKHHAFASGEVGTHFIERHKSSLFASLPKEKKLVRLKLSAALAACCICIKDAMKDHLSPPEISTSSSGNCWGFLPAFRLHYEHRCHILLNHGEEGDLEMPVTFCKDGNCEVKVDDGNGTLMTVRMELNKFESSSFTATINGVINYFSAAFYMKDSVEYVSVWSDDKHHEFLIIKPVLDKNVELSSFQLSDRKWASMHPLGVHAPMAGRLVRVLVQNGVKVNKGDPLVILEAMKMEHIVRAPRDGFVKGLALDGVQNVKDNSMLLIVDDGQES</sequence>
<dbReference type="InterPro" id="IPR050856">
    <property type="entry name" value="Biotin_carboxylase_complex"/>
</dbReference>
<dbReference type="PROSITE" id="PS50979">
    <property type="entry name" value="BC"/>
    <property type="match status" value="1"/>
</dbReference>
<dbReference type="OMA" id="ETHFIDH"/>
<keyword evidence="5 11" id="KW-0547">Nucleotide-binding</keyword>
<dbReference type="EMBL" id="CM035428">
    <property type="protein sequence ID" value="KAH7300853.1"/>
    <property type="molecule type" value="Genomic_DNA"/>
</dbReference>
<dbReference type="InterPro" id="IPR011054">
    <property type="entry name" value="Rudment_hybrid_motif"/>
</dbReference>
<keyword evidence="4" id="KW-0436">Ligase</keyword>
<name>A0A8T2RZL1_CERRI</name>
<dbReference type="Pfam" id="PF00364">
    <property type="entry name" value="Biotin_lipoyl"/>
    <property type="match status" value="1"/>
</dbReference>
<dbReference type="NCBIfam" id="NF006367">
    <property type="entry name" value="PRK08591.1"/>
    <property type="match status" value="1"/>
</dbReference>
<comment type="caution">
    <text evidence="15">The sequence shown here is derived from an EMBL/GenBank/DDBJ whole genome shotgun (WGS) entry which is preliminary data.</text>
</comment>
<dbReference type="GO" id="GO:0004485">
    <property type="term" value="F:methylcrotonoyl-CoA carboxylase activity"/>
    <property type="evidence" value="ECO:0007669"/>
    <property type="project" value="UniProtKB-ARBA"/>
</dbReference>
<dbReference type="PROSITE" id="PS00867">
    <property type="entry name" value="CPSASE_2"/>
    <property type="match status" value="1"/>
</dbReference>
<keyword evidence="8" id="KW-0496">Mitochondrion</keyword>
<keyword evidence="16" id="KW-1185">Reference proteome</keyword>
<comment type="cofactor">
    <cofactor evidence="1">
        <name>biotin</name>
        <dbReference type="ChEBI" id="CHEBI:57586"/>
    </cofactor>
</comment>
<dbReference type="PANTHER" id="PTHR18866:SF33">
    <property type="entry name" value="METHYLCROTONOYL-COA CARBOXYLASE SUBUNIT ALPHA, MITOCHONDRIAL-RELATED"/>
    <property type="match status" value="1"/>
</dbReference>
<dbReference type="PROSITE" id="PS50968">
    <property type="entry name" value="BIOTINYL_LIPOYL"/>
    <property type="match status" value="1"/>
</dbReference>
<evidence type="ECO:0000259" key="13">
    <source>
        <dbReference type="PROSITE" id="PS50975"/>
    </source>
</evidence>
<evidence type="ECO:0000256" key="7">
    <source>
        <dbReference type="ARBA" id="ARBA00022946"/>
    </source>
</evidence>
<dbReference type="Pfam" id="PF19331">
    <property type="entry name" value="MCCA_BT"/>
    <property type="match status" value="1"/>
</dbReference>
<dbReference type="FunFam" id="2.40.50.100:FF:000003">
    <property type="entry name" value="Acetyl-CoA carboxylase biotin carboxyl carrier protein"/>
    <property type="match status" value="1"/>
</dbReference>
<comment type="pathway">
    <text evidence="3">Amino-acid degradation.</text>
</comment>
<dbReference type="InterPro" id="IPR000089">
    <property type="entry name" value="Biotin_lipoyl"/>
</dbReference>
<dbReference type="Pfam" id="PF00289">
    <property type="entry name" value="Biotin_carb_N"/>
    <property type="match status" value="1"/>
</dbReference>
<reference evidence="15 16" key="1">
    <citation type="submission" date="2021-08" db="EMBL/GenBank/DDBJ databases">
        <title>WGS assembly of Ceratopteris richardii.</title>
        <authorList>
            <person name="Marchant D.B."/>
            <person name="Chen G."/>
            <person name="Jenkins J."/>
            <person name="Shu S."/>
            <person name="Leebens-Mack J."/>
            <person name="Grimwood J."/>
            <person name="Schmutz J."/>
            <person name="Soltis P."/>
            <person name="Soltis D."/>
            <person name="Chen Z.-H."/>
        </authorList>
    </citation>
    <scope>NUCLEOTIDE SEQUENCE [LARGE SCALE GENOMIC DNA]</scope>
    <source>
        <strain evidence="15">Whitten #5841</strain>
        <tissue evidence="15">Leaf</tissue>
    </source>
</reference>
<dbReference type="InterPro" id="IPR005479">
    <property type="entry name" value="CPAse_ATP-bd"/>
</dbReference>
<dbReference type="InterPro" id="IPR011053">
    <property type="entry name" value="Single_hybrid_motif"/>
</dbReference>
<organism evidence="15 16">
    <name type="scientific">Ceratopteris richardii</name>
    <name type="common">Triangle waterfern</name>
    <dbReference type="NCBI Taxonomy" id="49495"/>
    <lineage>
        <taxon>Eukaryota</taxon>
        <taxon>Viridiplantae</taxon>
        <taxon>Streptophyta</taxon>
        <taxon>Embryophyta</taxon>
        <taxon>Tracheophyta</taxon>
        <taxon>Polypodiopsida</taxon>
        <taxon>Polypodiidae</taxon>
        <taxon>Polypodiales</taxon>
        <taxon>Pteridineae</taxon>
        <taxon>Pteridaceae</taxon>
        <taxon>Parkerioideae</taxon>
        <taxon>Ceratopteris</taxon>
    </lineage>
</organism>
<dbReference type="SUPFAM" id="SSF52440">
    <property type="entry name" value="PreATP-grasp domain"/>
    <property type="match status" value="1"/>
</dbReference>
<dbReference type="PANTHER" id="PTHR18866">
    <property type="entry name" value="CARBOXYLASE:PYRUVATE/ACETYL-COA/PROPIONYL-COA CARBOXYLASE"/>
    <property type="match status" value="1"/>
</dbReference>
<dbReference type="PROSITE" id="PS50975">
    <property type="entry name" value="ATP_GRASP"/>
    <property type="match status" value="1"/>
</dbReference>
<dbReference type="InterPro" id="IPR011761">
    <property type="entry name" value="ATP-grasp"/>
</dbReference>
<dbReference type="Proteomes" id="UP000825935">
    <property type="component" value="Chromosome 23"/>
</dbReference>
<dbReference type="PROSITE" id="PS00866">
    <property type="entry name" value="CPSASE_1"/>
    <property type="match status" value="1"/>
</dbReference>
<keyword evidence="6 11" id="KW-0067">ATP-binding</keyword>
<dbReference type="AlphaFoldDB" id="A0A8T2RZL1"/>
<evidence type="ECO:0008006" key="17">
    <source>
        <dbReference type="Google" id="ProtNLM"/>
    </source>
</evidence>
<feature type="domain" description="ATP-grasp" evidence="13">
    <location>
        <begin position="167"/>
        <end position="365"/>
    </location>
</feature>
<dbReference type="FunFam" id="3.40.50.20:FF:000010">
    <property type="entry name" value="Propionyl-CoA carboxylase subunit alpha"/>
    <property type="match status" value="1"/>
</dbReference>
<dbReference type="SUPFAM" id="SSF51230">
    <property type="entry name" value="Single hybrid motif"/>
    <property type="match status" value="1"/>
</dbReference>
<dbReference type="InterPro" id="IPR011764">
    <property type="entry name" value="Biotin_carboxylation_dom"/>
</dbReference>
<evidence type="ECO:0000259" key="14">
    <source>
        <dbReference type="PROSITE" id="PS50979"/>
    </source>
</evidence>
<evidence type="ECO:0000256" key="2">
    <source>
        <dbReference type="ARBA" id="ARBA00004305"/>
    </source>
</evidence>
<keyword evidence="9" id="KW-0092">Biotin</keyword>
<evidence type="ECO:0000256" key="10">
    <source>
        <dbReference type="ARBA" id="ARBA00062371"/>
    </source>
</evidence>
<dbReference type="Pfam" id="PF02785">
    <property type="entry name" value="Biotin_carb_C"/>
    <property type="match status" value="1"/>
</dbReference>
<dbReference type="PROSITE" id="PS00188">
    <property type="entry name" value="BIOTIN"/>
    <property type="match status" value="1"/>
</dbReference>
<comment type="subcellular location">
    <subcellularLocation>
        <location evidence="2">Mitochondrion matrix</location>
    </subcellularLocation>
</comment>
<feature type="domain" description="Lipoyl-binding" evidence="12">
    <location>
        <begin position="665"/>
        <end position="741"/>
    </location>
</feature>
<dbReference type="InterPro" id="IPR016185">
    <property type="entry name" value="PreATP-grasp_dom_sf"/>
</dbReference>
<evidence type="ECO:0000256" key="11">
    <source>
        <dbReference type="PROSITE-ProRule" id="PRU00409"/>
    </source>
</evidence>
<comment type="subunit">
    <text evidence="10">Probably a heterodimer composed of biotin-containing alpha subunits and beta subunits.</text>
</comment>
<dbReference type="Gene3D" id="3.30.470.20">
    <property type="entry name" value="ATP-grasp fold, B domain"/>
    <property type="match status" value="1"/>
</dbReference>
<dbReference type="InterPro" id="IPR001882">
    <property type="entry name" value="Biotin_BS"/>
</dbReference>
<gene>
    <name evidence="15" type="ORF">KP509_23G000300</name>
</gene>
<dbReference type="FunFam" id="3.30.470.20:FF:000028">
    <property type="entry name" value="Methylcrotonoyl-CoA carboxylase subunit alpha, mitochondrial"/>
    <property type="match status" value="1"/>
</dbReference>
<feature type="domain" description="Biotin carboxylation" evidence="14">
    <location>
        <begin position="48"/>
        <end position="495"/>
    </location>
</feature>
<dbReference type="SUPFAM" id="SSF56059">
    <property type="entry name" value="Glutathione synthetase ATP-binding domain-like"/>
    <property type="match status" value="1"/>
</dbReference>
<dbReference type="GO" id="GO:0046872">
    <property type="term" value="F:metal ion binding"/>
    <property type="evidence" value="ECO:0007669"/>
    <property type="project" value="InterPro"/>
</dbReference>
<dbReference type="OrthoDB" id="196847at2759"/>
<dbReference type="InterPro" id="IPR045774">
    <property type="entry name" value="MCCA_BT_dom"/>
</dbReference>
<dbReference type="Pfam" id="PF02786">
    <property type="entry name" value="CPSase_L_D2"/>
    <property type="match status" value="1"/>
</dbReference>
<dbReference type="GO" id="GO:0005524">
    <property type="term" value="F:ATP binding"/>
    <property type="evidence" value="ECO:0007669"/>
    <property type="project" value="UniProtKB-UniRule"/>
</dbReference>
<dbReference type="SMART" id="SM00878">
    <property type="entry name" value="Biotin_carb_C"/>
    <property type="match status" value="1"/>
</dbReference>
<dbReference type="FunFam" id="3.30.1490.20:FF:000003">
    <property type="entry name" value="acetyl-CoA carboxylase isoform X1"/>
    <property type="match status" value="1"/>
</dbReference>
<evidence type="ECO:0000256" key="6">
    <source>
        <dbReference type="ARBA" id="ARBA00022840"/>
    </source>
</evidence>
<keyword evidence="7" id="KW-0809">Transit peptide</keyword>
<dbReference type="CDD" id="cd06850">
    <property type="entry name" value="biotinyl_domain"/>
    <property type="match status" value="1"/>
</dbReference>
<evidence type="ECO:0000256" key="5">
    <source>
        <dbReference type="ARBA" id="ARBA00022741"/>
    </source>
</evidence>
<evidence type="ECO:0000256" key="8">
    <source>
        <dbReference type="ARBA" id="ARBA00023128"/>
    </source>
</evidence>
<accession>A0A8T2RZL1</accession>
<dbReference type="Gene3D" id="2.40.50.100">
    <property type="match status" value="1"/>
</dbReference>